<comment type="caution">
    <text evidence="2">The sequence shown here is derived from an EMBL/GenBank/DDBJ whole genome shotgun (WGS) entry which is preliminary data.</text>
</comment>
<protein>
    <submittedName>
        <fullName evidence="2">Uncharacterized protein</fullName>
    </submittedName>
</protein>
<dbReference type="AlphaFoldDB" id="H5UPB0"/>
<feature type="region of interest" description="Disordered" evidence="1">
    <location>
        <begin position="153"/>
        <end position="178"/>
    </location>
</feature>
<dbReference type="EMBL" id="BAFE01000020">
    <property type="protein sequence ID" value="GAB47568.1"/>
    <property type="molecule type" value="Genomic_DNA"/>
</dbReference>
<feature type="compositionally biased region" description="Low complexity" evidence="1">
    <location>
        <begin position="153"/>
        <end position="164"/>
    </location>
</feature>
<name>H5UPB0_9MICO</name>
<sequence length="178" mass="18653">MDGGRGPLDGGDADRRGVGRLPRNDARQNGLSGVVDLSAVVETGLEDDEVVAVDEVDEAVLLGDPTGPCPGQHVAQGLGLADAGGRVAQRVVDEPVDPRETLPVRRQSAGVVVRAVGGEDELHGSRSCSTRMPERAWRRLSSRCAVVALRAARGAARPRQDGPASRAGRQLVGRRFAP</sequence>
<feature type="compositionally biased region" description="Basic and acidic residues" evidence="1">
    <location>
        <begin position="12"/>
        <end position="26"/>
    </location>
</feature>
<evidence type="ECO:0000313" key="2">
    <source>
        <dbReference type="EMBL" id="GAB47568.1"/>
    </source>
</evidence>
<dbReference type="STRING" id="1089455.MOPEL_021_00030"/>
<feature type="region of interest" description="Disordered" evidence="1">
    <location>
        <begin position="1"/>
        <end position="31"/>
    </location>
</feature>
<gene>
    <name evidence="2" type="ORF">MOPEL_021_00030</name>
</gene>
<organism evidence="2 3">
    <name type="scientific">Mobilicoccus pelagius NBRC 104925</name>
    <dbReference type="NCBI Taxonomy" id="1089455"/>
    <lineage>
        <taxon>Bacteria</taxon>
        <taxon>Bacillati</taxon>
        <taxon>Actinomycetota</taxon>
        <taxon>Actinomycetes</taxon>
        <taxon>Micrococcales</taxon>
        <taxon>Dermatophilaceae</taxon>
        <taxon>Mobilicoccus</taxon>
    </lineage>
</organism>
<evidence type="ECO:0000313" key="3">
    <source>
        <dbReference type="Proteomes" id="UP000004367"/>
    </source>
</evidence>
<accession>H5UPB0</accession>
<dbReference type="Proteomes" id="UP000004367">
    <property type="component" value="Unassembled WGS sequence"/>
</dbReference>
<evidence type="ECO:0000256" key="1">
    <source>
        <dbReference type="SAM" id="MobiDB-lite"/>
    </source>
</evidence>
<reference evidence="2 3" key="1">
    <citation type="submission" date="2012-02" db="EMBL/GenBank/DDBJ databases">
        <title>Whole genome shotgun sequence of Mobilicoccus pelagius NBRC 104925.</title>
        <authorList>
            <person name="Yoshida Y."/>
            <person name="Hosoyama A."/>
            <person name="Tsuchikane K."/>
            <person name="Katsumata H."/>
            <person name="Yamazaki S."/>
            <person name="Fujita N."/>
        </authorList>
    </citation>
    <scope>NUCLEOTIDE SEQUENCE [LARGE SCALE GENOMIC DNA]</scope>
    <source>
        <strain evidence="2 3">NBRC 104925</strain>
    </source>
</reference>
<proteinExistence type="predicted"/>
<keyword evidence="3" id="KW-1185">Reference proteome</keyword>